<keyword evidence="1" id="KW-0808">Transferase</keyword>
<evidence type="ECO:0000313" key="2">
    <source>
        <dbReference type="Proteomes" id="UP001597218"/>
    </source>
</evidence>
<proteinExistence type="predicted"/>
<gene>
    <name evidence="1" type="ORF">ACFSFY_03135</name>
</gene>
<dbReference type="EMBL" id="JBHUGI010000006">
    <property type="protein sequence ID" value="MFD1927054.1"/>
    <property type="molecule type" value="Genomic_DNA"/>
</dbReference>
<dbReference type="InterPro" id="IPR010719">
    <property type="entry name" value="MnmM_MeTrfase"/>
</dbReference>
<keyword evidence="1" id="KW-0489">Methyltransferase</keyword>
<comment type="caution">
    <text evidence="1">The sequence shown here is derived from an EMBL/GenBank/DDBJ whole genome shotgun (WGS) entry which is preliminary data.</text>
</comment>
<accession>A0ABW4SCG9</accession>
<name>A0ABW4SCG9_9BACL</name>
<sequence>MKLHRVLPYAKELLLQTVEPGETVIDATAGNGNDTEFLAEHVGENGHVFAFDIQQQALDTTYTRLSSLNERVTLVLDSHANVQEYVTGEIGGAMFNLGYLPYGEDLTIITEPDSTIKAVERILGLLKVGGIVTITVYDGHKGGDIERDALLSYVKHLHQRDVHVIRYELINQRKNPPFLIAIEKMRSFTTPRQVE</sequence>
<keyword evidence="2" id="KW-1185">Reference proteome</keyword>
<dbReference type="InterPro" id="IPR029063">
    <property type="entry name" value="SAM-dependent_MTases_sf"/>
</dbReference>
<dbReference type="PANTHER" id="PTHR35276:SF1">
    <property type="entry name" value="TRNA (MNM(5)S(2)U34)-METHYLTRANSFERASE, CHLOROPLASTIC"/>
    <property type="match status" value="1"/>
</dbReference>
<evidence type="ECO:0000313" key="1">
    <source>
        <dbReference type="EMBL" id="MFD1927054.1"/>
    </source>
</evidence>
<dbReference type="Gene3D" id="3.40.50.150">
    <property type="entry name" value="Vaccinia Virus protein VP39"/>
    <property type="match status" value="1"/>
</dbReference>
<organism evidence="1 2">
    <name type="scientific">Sporosarcina siberiensis</name>
    <dbReference type="NCBI Taxonomy" id="1365606"/>
    <lineage>
        <taxon>Bacteria</taxon>
        <taxon>Bacillati</taxon>
        <taxon>Bacillota</taxon>
        <taxon>Bacilli</taxon>
        <taxon>Bacillales</taxon>
        <taxon>Caryophanaceae</taxon>
        <taxon>Sporosarcina</taxon>
    </lineage>
</organism>
<dbReference type="Proteomes" id="UP001597218">
    <property type="component" value="Unassembled WGS sequence"/>
</dbReference>
<dbReference type="GO" id="GO:0008168">
    <property type="term" value="F:methyltransferase activity"/>
    <property type="evidence" value="ECO:0007669"/>
    <property type="project" value="UniProtKB-KW"/>
</dbReference>
<dbReference type="SUPFAM" id="SSF53335">
    <property type="entry name" value="S-adenosyl-L-methionine-dependent methyltransferases"/>
    <property type="match status" value="1"/>
</dbReference>
<dbReference type="RefSeq" id="WP_381535712.1">
    <property type="nucleotide sequence ID" value="NZ_JBHUGI010000006.1"/>
</dbReference>
<dbReference type="PANTHER" id="PTHR35276">
    <property type="entry name" value="S-ADENOSYL-L-METHIONINE-DEPENDENT METHYLTRANSFERASES SUPERFAMILY PROTEIN"/>
    <property type="match status" value="1"/>
</dbReference>
<dbReference type="Pfam" id="PF06962">
    <property type="entry name" value="rRNA_methylase"/>
    <property type="match status" value="1"/>
</dbReference>
<dbReference type="GO" id="GO:0032259">
    <property type="term" value="P:methylation"/>
    <property type="evidence" value="ECO:0007669"/>
    <property type="project" value="UniProtKB-KW"/>
</dbReference>
<reference evidence="2" key="1">
    <citation type="journal article" date="2019" name="Int. J. Syst. Evol. Microbiol.">
        <title>The Global Catalogue of Microorganisms (GCM) 10K type strain sequencing project: providing services to taxonomists for standard genome sequencing and annotation.</title>
        <authorList>
            <consortium name="The Broad Institute Genomics Platform"/>
            <consortium name="The Broad Institute Genome Sequencing Center for Infectious Disease"/>
            <person name="Wu L."/>
            <person name="Ma J."/>
        </authorList>
    </citation>
    <scope>NUCLEOTIDE SEQUENCE [LARGE SCALE GENOMIC DNA]</scope>
    <source>
        <strain evidence="2">CGMCC 4.7177</strain>
    </source>
</reference>
<protein>
    <submittedName>
        <fullName evidence="1">Class I SAM-dependent methyltransferase</fullName>
    </submittedName>
</protein>